<evidence type="ECO:0000256" key="1">
    <source>
        <dbReference type="SAM" id="MobiDB-lite"/>
    </source>
</evidence>
<feature type="compositionally biased region" description="Low complexity" evidence="1">
    <location>
        <begin position="83"/>
        <end position="101"/>
    </location>
</feature>
<feature type="region of interest" description="Disordered" evidence="1">
    <location>
        <begin position="81"/>
        <end position="152"/>
    </location>
</feature>
<accession>A0ABQ6VEV6</accession>
<evidence type="ECO:0000259" key="3">
    <source>
        <dbReference type="PROSITE" id="PS50076"/>
    </source>
</evidence>
<keyword evidence="5" id="KW-1185">Reference proteome</keyword>
<keyword evidence="2" id="KW-1133">Transmembrane helix</keyword>
<sequence>MAHYDLYRSLGLSSTESSDSLRAAIDAMLASGTYPNKGGKAELDIAREVLGNDRKRAMYDAKLSDPQASDVTVRDLKKLAEMPTPGSGSSAEASSSTDTGEIPVVTPRNQKPQPEPPQYRQAPPTLQQPDPQQGYGYGAQQGYQAQYQQPQEQPKKKKGGLIAAILLVTLLALGGAGTAVYFFVLSPEWKGTQQELKEAFPKLVSDRQNAKGWHGLKCQGADPDRDQTGKILCGDKDTVLSVVQFDSAQDREKYLPTEDVETLDNGKCTAKSAEVQGNSKPTYAVWPTDQNDLALLITGNDAETLRLQLPLCK</sequence>
<evidence type="ECO:0000313" key="5">
    <source>
        <dbReference type="Proteomes" id="UP000436181"/>
    </source>
</evidence>
<dbReference type="Proteomes" id="UP000436181">
    <property type="component" value="Unassembled WGS sequence"/>
</dbReference>
<feature type="transmembrane region" description="Helical" evidence="2">
    <location>
        <begin position="161"/>
        <end position="184"/>
    </location>
</feature>
<evidence type="ECO:0000313" key="4">
    <source>
        <dbReference type="EMBL" id="KAB3522934.1"/>
    </source>
</evidence>
<keyword evidence="2" id="KW-0472">Membrane</keyword>
<gene>
    <name evidence="4" type="ORF">F8377_01845</name>
</gene>
<name>A0ABQ6VEV6_9CORY</name>
<keyword evidence="2" id="KW-0812">Transmembrane</keyword>
<dbReference type="RefSeq" id="WP_151843777.1">
    <property type="nucleotide sequence ID" value="NZ_WBZJ01000001.1"/>
</dbReference>
<dbReference type="PROSITE" id="PS50076">
    <property type="entry name" value="DNAJ_2"/>
    <property type="match status" value="1"/>
</dbReference>
<reference evidence="4 5" key="1">
    <citation type="submission" date="2019-10" db="EMBL/GenBank/DDBJ databases">
        <title>Corynebacterium sp novel species isolated from the respiratory tract of Marmot.</title>
        <authorList>
            <person name="Zhang G."/>
        </authorList>
    </citation>
    <scope>NUCLEOTIDE SEQUENCE [LARGE SCALE GENOMIC DNA]</scope>
    <source>
        <strain evidence="4 5">336</strain>
    </source>
</reference>
<feature type="compositionally biased region" description="Low complexity" evidence="1">
    <location>
        <begin position="127"/>
        <end position="152"/>
    </location>
</feature>
<feature type="domain" description="J" evidence="3">
    <location>
        <begin position="5"/>
        <end position="63"/>
    </location>
</feature>
<dbReference type="InterPro" id="IPR001623">
    <property type="entry name" value="DnaJ_domain"/>
</dbReference>
<proteinExistence type="predicted"/>
<evidence type="ECO:0000256" key="2">
    <source>
        <dbReference type="SAM" id="Phobius"/>
    </source>
</evidence>
<protein>
    <recommendedName>
        <fullName evidence="3">J domain-containing protein</fullName>
    </recommendedName>
</protein>
<dbReference type="EMBL" id="WBZJ01000001">
    <property type="protein sequence ID" value="KAB3522934.1"/>
    <property type="molecule type" value="Genomic_DNA"/>
</dbReference>
<comment type="caution">
    <text evidence="4">The sequence shown here is derived from an EMBL/GenBank/DDBJ whole genome shotgun (WGS) entry which is preliminary data.</text>
</comment>
<organism evidence="4 5">
    <name type="scientific">Corynebacterium zhongnanshanii</name>
    <dbReference type="NCBI Taxonomy" id="2768834"/>
    <lineage>
        <taxon>Bacteria</taxon>
        <taxon>Bacillati</taxon>
        <taxon>Actinomycetota</taxon>
        <taxon>Actinomycetes</taxon>
        <taxon>Mycobacteriales</taxon>
        <taxon>Corynebacteriaceae</taxon>
        <taxon>Corynebacterium</taxon>
    </lineage>
</organism>